<dbReference type="EMBL" id="CATQJA010002708">
    <property type="protein sequence ID" value="CAJ0586440.1"/>
    <property type="molecule type" value="Genomic_DNA"/>
</dbReference>
<feature type="region of interest" description="Disordered" evidence="1">
    <location>
        <begin position="169"/>
        <end position="201"/>
    </location>
</feature>
<evidence type="ECO:0000313" key="4">
    <source>
        <dbReference type="Proteomes" id="UP001177023"/>
    </source>
</evidence>
<organism evidence="3 4">
    <name type="scientific">Mesorhabditis spiculigera</name>
    <dbReference type="NCBI Taxonomy" id="96644"/>
    <lineage>
        <taxon>Eukaryota</taxon>
        <taxon>Metazoa</taxon>
        <taxon>Ecdysozoa</taxon>
        <taxon>Nematoda</taxon>
        <taxon>Chromadorea</taxon>
        <taxon>Rhabditida</taxon>
        <taxon>Rhabditina</taxon>
        <taxon>Rhabditomorpha</taxon>
        <taxon>Rhabditoidea</taxon>
        <taxon>Rhabditidae</taxon>
        <taxon>Mesorhabditinae</taxon>
        <taxon>Mesorhabditis</taxon>
    </lineage>
</organism>
<evidence type="ECO:0000256" key="1">
    <source>
        <dbReference type="SAM" id="MobiDB-lite"/>
    </source>
</evidence>
<keyword evidence="2" id="KW-0812">Transmembrane</keyword>
<sequence length="201" mass="22038">MTGRVSTSGSGSTAKKEEPPRERPADAPERVDGFTYSASKSLFATATVSLLSFGIFVLFLPLLPQNATGTAALYMLLMLITWIRLHGRHLSRQQRIYFDEASILMSTEAITPKTSNVDSDCDTPANGPGSREVPAADPMTLLQYLFADEREIEQQKFYKQHYGGMFERATRAQKNAETLQAKPTPSKSSATSSSQASPKKP</sequence>
<dbReference type="AlphaFoldDB" id="A0AA36DEX4"/>
<keyword evidence="2" id="KW-1133">Transmembrane helix</keyword>
<evidence type="ECO:0000313" key="3">
    <source>
        <dbReference type="EMBL" id="CAJ0586440.1"/>
    </source>
</evidence>
<feature type="compositionally biased region" description="Basic and acidic residues" evidence="1">
    <location>
        <begin position="14"/>
        <end position="30"/>
    </location>
</feature>
<dbReference type="Proteomes" id="UP001177023">
    <property type="component" value="Unassembled WGS sequence"/>
</dbReference>
<feature type="transmembrane region" description="Helical" evidence="2">
    <location>
        <begin position="42"/>
        <end position="61"/>
    </location>
</feature>
<name>A0AA36DEX4_9BILA</name>
<feature type="transmembrane region" description="Helical" evidence="2">
    <location>
        <begin position="67"/>
        <end position="85"/>
    </location>
</feature>
<feature type="region of interest" description="Disordered" evidence="1">
    <location>
        <begin position="1"/>
        <end position="30"/>
    </location>
</feature>
<feature type="compositionally biased region" description="Low complexity" evidence="1">
    <location>
        <begin position="1"/>
        <end position="13"/>
    </location>
</feature>
<accession>A0AA36DEX4</accession>
<gene>
    <name evidence="3" type="ORF">MSPICULIGERA_LOCUS24445</name>
</gene>
<comment type="caution">
    <text evidence="3">The sequence shown here is derived from an EMBL/GenBank/DDBJ whole genome shotgun (WGS) entry which is preliminary data.</text>
</comment>
<proteinExistence type="predicted"/>
<keyword evidence="2" id="KW-0472">Membrane</keyword>
<feature type="compositionally biased region" description="Low complexity" evidence="1">
    <location>
        <begin position="181"/>
        <end position="201"/>
    </location>
</feature>
<feature type="non-terminal residue" evidence="3">
    <location>
        <position position="201"/>
    </location>
</feature>
<reference evidence="3" key="1">
    <citation type="submission" date="2023-06" db="EMBL/GenBank/DDBJ databases">
        <authorList>
            <person name="Delattre M."/>
        </authorList>
    </citation>
    <scope>NUCLEOTIDE SEQUENCE</scope>
    <source>
        <strain evidence="3">AF72</strain>
    </source>
</reference>
<evidence type="ECO:0000256" key="2">
    <source>
        <dbReference type="SAM" id="Phobius"/>
    </source>
</evidence>
<protein>
    <recommendedName>
        <fullName evidence="5">Transmembrane protein</fullName>
    </recommendedName>
</protein>
<feature type="region of interest" description="Disordered" evidence="1">
    <location>
        <begin position="114"/>
        <end position="135"/>
    </location>
</feature>
<evidence type="ECO:0008006" key="5">
    <source>
        <dbReference type="Google" id="ProtNLM"/>
    </source>
</evidence>
<keyword evidence="4" id="KW-1185">Reference proteome</keyword>